<dbReference type="SUPFAM" id="SSF52151">
    <property type="entry name" value="FabD/lysophospholipase-like"/>
    <property type="match status" value="1"/>
</dbReference>
<organism evidence="7 8">
    <name type="scientific">Liquorilactobacillus vini DSM 20605</name>
    <dbReference type="NCBI Taxonomy" id="1133569"/>
    <lineage>
        <taxon>Bacteria</taxon>
        <taxon>Bacillati</taxon>
        <taxon>Bacillota</taxon>
        <taxon>Bacilli</taxon>
        <taxon>Lactobacillales</taxon>
        <taxon>Lactobacillaceae</taxon>
        <taxon>Liquorilactobacillus</taxon>
    </lineage>
</organism>
<feature type="domain" description="Malonyl-CoA:ACP transacylase (MAT)" evidence="6">
    <location>
        <begin position="6"/>
        <end position="301"/>
    </location>
</feature>
<reference evidence="7 8" key="1">
    <citation type="journal article" date="2015" name="Genome Announc.">
        <title>Expanding the biotechnology potential of lactobacilli through comparative genomics of 213 strains and associated genera.</title>
        <authorList>
            <person name="Sun Z."/>
            <person name="Harris H.M."/>
            <person name="McCann A."/>
            <person name="Guo C."/>
            <person name="Argimon S."/>
            <person name="Zhang W."/>
            <person name="Yang X."/>
            <person name="Jeffery I.B."/>
            <person name="Cooney J.C."/>
            <person name="Kagawa T.F."/>
            <person name="Liu W."/>
            <person name="Song Y."/>
            <person name="Salvetti E."/>
            <person name="Wrobel A."/>
            <person name="Rasinkangas P."/>
            <person name="Parkhill J."/>
            <person name="Rea M.C."/>
            <person name="O'Sullivan O."/>
            <person name="Ritari J."/>
            <person name="Douillard F.P."/>
            <person name="Paul Ross R."/>
            <person name="Yang R."/>
            <person name="Briner A.E."/>
            <person name="Felis G.E."/>
            <person name="de Vos W.M."/>
            <person name="Barrangou R."/>
            <person name="Klaenhammer T.R."/>
            <person name="Caufield P.W."/>
            <person name="Cui Y."/>
            <person name="Zhang H."/>
            <person name="O'Toole P.W."/>
        </authorList>
    </citation>
    <scope>NUCLEOTIDE SEQUENCE [LARGE SCALE GENOMIC DNA]</scope>
    <source>
        <strain evidence="7 8">DSM 20605</strain>
    </source>
</reference>
<feature type="active site" evidence="5">
    <location>
        <position position="202"/>
    </location>
</feature>
<dbReference type="Pfam" id="PF00698">
    <property type="entry name" value="Acyl_transf_1"/>
    <property type="match status" value="1"/>
</dbReference>
<protein>
    <recommendedName>
        <fullName evidence="4">Malonyl CoA-acyl carrier protein transacylase</fullName>
        <ecNumber evidence="4">2.3.1.39</ecNumber>
    </recommendedName>
</protein>
<dbReference type="PIRSF" id="PIRSF000446">
    <property type="entry name" value="Mct"/>
    <property type="match status" value="1"/>
</dbReference>
<evidence type="ECO:0000313" key="8">
    <source>
        <dbReference type="Proteomes" id="UP000051576"/>
    </source>
</evidence>
<dbReference type="GO" id="GO:0004314">
    <property type="term" value="F:[acyl-carrier-protein] S-malonyltransferase activity"/>
    <property type="evidence" value="ECO:0007669"/>
    <property type="project" value="UniProtKB-EC"/>
</dbReference>
<dbReference type="PANTHER" id="PTHR42681">
    <property type="entry name" value="MALONYL-COA-ACYL CARRIER PROTEIN TRANSACYLASE, MITOCHONDRIAL"/>
    <property type="match status" value="1"/>
</dbReference>
<accession>A0A0R2CBC7</accession>
<dbReference type="FunFam" id="3.30.70.250:FF:000001">
    <property type="entry name" value="Malonyl CoA-acyl carrier protein transacylase"/>
    <property type="match status" value="1"/>
</dbReference>
<keyword evidence="1 4" id="KW-0808">Transferase</keyword>
<dbReference type="OrthoDB" id="9805460at2"/>
<evidence type="ECO:0000256" key="5">
    <source>
        <dbReference type="PIRSR" id="PIRSR000446-1"/>
    </source>
</evidence>
<dbReference type="InterPro" id="IPR014043">
    <property type="entry name" value="Acyl_transferase_dom"/>
</dbReference>
<dbReference type="Gene3D" id="3.40.366.10">
    <property type="entry name" value="Malonyl-Coenzyme A Acyl Carrier Protein, domain 2"/>
    <property type="match status" value="1"/>
</dbReference>
<dbReference type="EMBL" id="AYYX01000018">
    <property type="protein sequence ID" value="KRM88887.1"/>
    <property type="molecule type" value="Genomic_DNA"/>
</dbReference>
<name>A0A0R2CBC7_9LACO</name>
<dbReference type="RefSeq" id="WP_010579496.1">
    <property type="nucleotide sequence ID" value="NZ_AHYZ01000012.1"/>
</dbReference>
<dbReference type="SMART" id="SM00827">
    <property type="entry name" value="PKS_AT"/>
    <property type="match status" value="1"/>
</dbReference>
<dbReference type="PATRIC" id="fig|1133569.4.peg.650"/>
<dbReference type="Gene3D" id="3.30.70.250">
    <property type="entry name" value="Malonyl-CoA ACP transacylase, ACP-binding"/>
    <property type="match status" value="1"/>
</dbReference>
<comment type="catalytic activity">
    <reaction evidence="3 4">
        <text>holo-[ACP] + malonyl-CoA = malonyl-[ACP] + CoA</text>
        <dbReference type="Rhea" id="RHEA:41792"/>
        <dbReference type="Rhea" id="RHEA-COMP:9623"/>
        <dbReference type="Rhea" id="RHEA-COMP:9685"/>
        <dbReference type="ChEBI" id="CHEBI:57287"/>
        <dbReference type="ChEBI" id="CHEBI:57384"/>
        <dbReference type="ChEBI" id="CHEBI:64479"/>
        <dbReference type="ChEBI" id="CHEBI:78449"/>
        <dbReference type="EC" id="2.3.1.39"/>
    </reaction>
</comment>
<dbReference type="Proteomes" id="UP000051576">
    <property type="component" value="Unassembled WGS sequence"/>
</dbReference>
<evidence type="ECO:0000256" key="2">
    <source>
        <dbReference type="ARBA" id="ARBA00023315"/>
    </source>
</evidence>
<dbReference type="InterPro" id="IPR001227">
    <property type="entry name" value="Ac_transferase_dom_sf"/>
</dbReference>
<comment type="caution">
    <text evidence="7">The sequence shown here is derived from an EMBL/GenBank/DDBJ whole genome shotgun (WGS) entry which is preliminary data.</text>
</comment>
<keyword evidence="8" id="KW-1185">Reference proteome</keyword>
<dbReference type="GO" id="GO:0006633">
    <property type="term" value="P:fatty acid biosynthetic process"/>
    <property type="evidence" value="ECO:0007669"/>
    <property type="project" value="TreeGrafter"/>
</dbReference>
<keyword evidence="2 4" id="KW-0012">Acyltransferase</keyword>
<evidence type="ECO:0000256" key="3">
    <source>
        <dbReference type="ARBA" id="ARBA00048462"/>
    </source>
</evidence>
<sequence length="312" mass="34508">MKVGILFSGQGAQFSNMGLDFYQNSKAYQETLKRLSGYLQKDLVAFCKNQHNELLQTKNVQTAITAFGLGVFHQLQQDLPTIETVAMLGLSLGEYTALMAAGAFDEKTGIRLLQARADYMQADAEQTDGSMVAVLRADVQKVAKICQQVTGEVKHFVGIANYNTEQQVVIGGQSEAVQRAITTMKDQGIKKVISLKVSGAFHTPLFKNTSQKLANYLTNVSVRNWQIPVISNTTTEKFVPNKLKITLAKQVISPTHFADCLKNLQKNYQPDLLIEVGPGKTLSKFANRTLPDVPVVAIGKWETYQKFLTTIK</sequence>
<dbReference type="InterPro" id="IPR016035">
    <property type="entry name" value="Acyl_Trfase/lysoPLipase"/>
</dbReference>
<feature type="active site" evidence="5">
    <location>
        <position position="91"/>
    </location>
</feature>
<proteinExistence type="inferred from homology"/>
<dbReference type="GO" id="GO:0005829">
    <property type="term" value="C:cytosol"/>
    <property type="evidence" value="ECO:0007669"/>
    <property type="project" value="TreeGrafter"/>
</dbReference>
<gene>
    <name evidence="7" type="ORF">FD21_GL000606</name>
</gene>
<dbReference type="EC" id="2.3.1.39" evidence="4"/>
<dbReference type="SUPFAM" id="SSF55048">
    <property type="entry name" value="Probable ACP-binding domain of malonyl-CoA ACP transacylase"/>
    <property type="match status" value="1"/>
</dbReference>
<dbReference type="InterPro" id="IPR016036">
    <property type="entry name" value="Malonyl_transacylase_ACP-bd"/>
</dbReference>
<dbReference type="InterPro" id="IPR024925">
    <property type="entry name" value="Malonyl_CoA-ACP_transAc"/>
</dbReference>
<evidence type="ECO:0000256" key="1">
    <source>
        <dbReference type="ARBA" id="ARBA00022679"/>
    </source>
</evidence>
<dbReference type="STRING" id="1133569.FD21_GL000606"/>
<dbReference type="PANTHER" id="PTHR42681:SF1">
    <property type="entry name" value="MALONYL-COA-ACYL CARRIER PROTEIN TRANSACYLASE, MITOCHONDRIAL"/>
    <property type="match status" value="1"/>
</dbReference>
<dbReference type="InterPro" id="IPR050858">
    <property type="entry name" value="Mal-CoA-ACP_Trans/PKS_FabD"/>
</dbReference>
<comment type="similarity">
    <text evidence="4">Belongs to the fabD family.</text>
</comment>
<evidence type="ECO:0000313" key="7">
    <source>
        <dbReference type="EMBL" id="KRM88887.1"/>
    </source>
</evidence>
<evidence type="ECO:0000256" key="4">
    <source>
        <dbReference type="PIRNR" id="PIRNR000446"/>
    </source>
</evidence>
<dbReference type="AlphaFoldDB" id="A0A0R2CBC7"/>
<dbReference type="eggNOG" id="COG0331">
    <property type="taxonomic scope" value="Bacteria"/>
</dbReference>
<evidence type="ECO:0000259" key="6">
    <source>
        <dbReference type="SMART" id="SM00827"/>
    </source>
</evidence>